<proteinExistence type="predicted"/>
<evidence type="ECO:0000313" key="2">
    <source>
        <dbReference type="EMBL" id="MDA3630442.1"/>
    </source>
</evidence>
<dbReference type="NCBIfam" id="NF033748">
    <property type="entry name" value="class_F_sortase"/>
    <property type="match status" value="1"/>
</dbReference>
<dbReference type="CDD" id="cd05829">
    <property type="entry name" value="Sortase_F"/>
    <property type="match status" value="1"/>
</dbReference>
<dbReference type="EMBL" id="JAQGLA010000101">
    <property type="protein sequence ID" value="MDA3630442.1"/>
    <property type="molecule type" value="Genomic_DNA"/>
</dbReference>
<evidence type="ECO:0000313" key="3">
    <source>
        <dbReference type="Proteomes" id="UP001210380"/>
    </source>
</evidence>
<name>A0ABT4V8Z9_9PSEU</name>
<sequence>MRNAILLIWSAVLLTVVVSADPLPVDARPTFLPATTHAETTGPVPGDPRPRDISIRSIGVSSSLVPLGLNPDGSAEVPPLDKPEQAGWYDLGPGAGEVGPFVVLGHVDSYTRAGVFYRLRDLRPGDPISIDRVDGSKLTYVVDRVETAAKDRFPTDAVYGDVPRPEIRLITCGGAFDESARSYEDNVIVFGHLR</sequence>
<dbReference type="InterPro" id="IPR005754">
    <property type="entry name" value="Sortase"/>
</dbReference>
<dbReference type="RefSeq" id="WP_270953642.1">
    <property type="nucleotide sequence ID" value="NZ_JAQGLA010000101.1"/>
</dbReference>
<dbReference type="Proteomes" id="UP001210380">
    <property type="component" value="Unassembled WGS sequence"/>
</dbReference>
<dbReference type="InterPro" id="IPR042001">
    <property type="entry name" value="Sortase_F"/>
</dbReference>
<keyword evidence="3" id="KW-1185">Reference proteome</keyword>
<keyword evidence="1" id="KW-0378">Hydrolase</keyword>
<protein>
    <submittedName>
        <fullName evidence="2">Class F sortase</fullName>
    </submittedName>
</protein>
<dbReference type="Gene3D" id="2.40.260.10">
    <property type="entry name" value="Sortase"/>
    <property type="match status" value="1"/>
</dbReference>
<dbReference type="InterPro" id="IPR023365">
    <property type="entry name" value="Sortase_dom-sf"/>
</dbReference>
<organism evidence="2 3">
    <name type="scientific">Saccharopolyspora oryzae</name>
    <dbReference type="NCBI Taxonomy" id="2997343"/>
    <lineage>
        <taxon>Bacteria</taxon>
        <taxon>Bacillati</taxon>
        <taxon>Actinomycetota</taxon>
        <taxon>Actinomycetes</taxon>
        <taxon>Pseudonocardiales</taxon>
        <taxon>Pseudonocardiaceae</taxon>
        <taxon>Saccharopolyspora</taxon>
    </lineage>
</organism>
<accession>A0ABT4V8Z9</accession>
<gene>
    <name evidence="2" type="ORF">OU415_33790</name>
</gene>
<reference evidence="2 3" key="1">
    <citation type="submission" date="2022-11" db="EMBL/GenBank/DDBJ databases">
        <title>Draft genome sequence of Saccharopolyspora sp. WRP15-2 isolated from rhizosphere soils of wild rice in Thailand.</title>
        <authorList>
            <person name="Duangmal K."/>
            <person name="Kammanee S."/>
            <person name="Muangham S."/>
        </authorList>
    </citation>
    <scope>NUCLEOTIDE SEQUENCE [LARGE SCALE GENOMIC DNA]</scope>
    <source>
        <strain evidence="2 3">WRP15-2</strain>
    </source>
</reference>
<evidence type="ECO:0000256" key="1">
    <source>
        <dbReference type="ARBA" id="ARBA00022801"/>
    </source>
</evidence>
<dbReference type="SUPFAM" id="SSF63817">
    <property type="entry name" value="Sortase"/>
    <property type="match status" value="1"/>
</dbReference>
<comment type="caution">
    <text evidence="2">The sequence shown here is derived from an EMBL/GenBank/DDBJ whole genome shotgun (WGS) entry which is preliminary data.</text>
</comment>
<dbReference type="Pfam" id="PF04203">
    <property type="entry name" value="Sortase"/>
    <property type="match status" value="1"/>
</dbReference>